<comment type="caution">
    <text evidence="1">The sequence shown here is derived from an EMBL/GenBank/DDBJ whole genome shotgun (WGS) entry which is preliminary data.</text>
</comment>
<name>A0A1R3G1Z6_9ROSI</name>
<gene>
    <name evidence="1" type="ORF">COLO4_37419</name>
</gene>
<sequence length="96" mass="11109">MKSESQYTIPFPISQVFPPFQRLNLPQKLTSFLLLLRSTLLFLNPRFNTAETSHRCYFDFLAQDSLFLNPEPATRVEAVRGIKWVNQNAKGGSDFR</sequence>
<dbReference type="AlphaFoldDB" id="A0A1R3G1Z6"/>
<reference evidence="2" key="1">
    <citation type="submission" date="2013-09" db="EMBL/GenBank/DDBJ databases">
        <title>Corchorus olitorius genome sequencing.</title>
        <authorList>
            <person name="Alam M."/>
            <person name="Haque M.S."/>
            <person name="Islam M.S."/>
            <person name="Emdad E.M."/>
            <person name="Islam M.M."/>
            <person name="Ahmed B."/>
            <person name="Halim A."/>
            <person name="Hossen Q.M.M."/>
            <person name="Hossain M.Z."/>
            <person name="Ahmed R."/>
            <person name="Khan M.M."/>
            <person name="Islam R."/>
            <person name="Rashid M.M."/>
            <person name="Khan S.A."/>
            <person name="Rahman M.S."/>
            <person name="Alam M."/>
            <person name="Yahiya A.S."/>
            <person name="Khan M.S."/>
            <person name="Azam M.S."/>
            <person name="Haque T."/>
            <person name="Lashkar M.Z.H."/>
            <person name="Akhand A.I."/>
            <person name="Morshed G."/>
            <person name="Roy S."/>
            <person name="Uddin K.S."/>
            <person name="Rabeya T."/>
            <person name="Hossain A.S."/>
            <person name="Chowdhury A."/>
            <person name="Snigdha A.R."/>
            <person name="Mortoza M.S."/>
            <person name="Matin S.A."/>
            <person name="Hoque S.M.E."/>
            <person name="Islam M.K."/>
            <person name="Roy D.K."/>
            <person name="Haider R."/>
            <person name="Moosa M.M."/>
            <person name="Elias S.M."/>
            <person name="Hasan A.M."/>
            <person name="Jahan S."/>
            <person name="Shafiuddin M."/>
            <person name="Mahmood N."/>
            <person name="Shommy N.S."/>
        </authorList>
    </citation>
    <scope>NUCLEOTIDE SEQUENCE [LARGE SCALE GENOMIC DNA]</scope>
    <source>
        <strain evidence="2">cv. O-4</strain>
    </source>
</reference>
<organism evidence="1 2">
    <name type="scientific">Corchorus olitorius</name>
    <dbReference type="NCBI Taxonomy" id="93759"/>
    <lineage>
        <taxon>Eukaryota</taxon>
        <taxon>Viridiplantae</taxon>
        <taxon>Streptophyta</taxon>
        <taxon>Embryophyta</taxon>
        <taxon>Tracheophyta</taxon>
        <taxon>Spermatophyta</taxon>
        <taxon>Magnoliopsida</taxon>
        <taxon>eudicotyledons</taxon>
        <taxon>Gunneridae</taxon>
        <taxon>Pentapetalae</taxon>
        <taxon>rosids</taxon>
        <taxon>malvids</taxon>
        <taxon>Malvales</taxon>
        <taxon>Malvaceae</taxon>
        <taxon>Grewioideae</taxon>
        <taxon>Apeibeae</taxon>
        <taxon>Corchorus</taxon>
    </lineage>
</organism>
<dbReference type="EMBL" id="AWUE01023927">
    <property type="protein sequence ID" value="OMO52095.1"/>
    <property type="molecule type" value="Genomic_DNA"/>
</dbReference>
<keyword evidence="2" id="KW-1185">Reference proteome</keyword>
<proteinExistence type="predicted"/>
<accession>A0A1R3G1Z6</accession>
<dbReference type="Proteomes" id="UP000187203">
    <property type="component" value="Unassembled WGS sequence"/>
</dbReference>
<protein>
    <submittedName>
        <fullName evidence="1">Uncharacterized protein</fullName>
    </submittedName>
</protein>
<evidence type="ECO:0000313" key="2">
    <source>
        <dbReference type="Proteomes" id="UP000187203"/>
    </source>
</evidence>
<evidence type="ECO:0000313" key="1">
    <source>
        <dbReference type="EMBL" id="OMO52095.1"/>
    </source>
</evidence>